<dbReference type="SUPFAM" id="SSF141255">
    <property type="entry name" value="YccV-like"/>
    <property type="match status" value="1"/>
</dbReference>
<dbReference type="EMBL" id="JALJOU010000001">
    <property type="protein sequence ID" value="KAK9846385.1"/>
    <property type="molecule type" value="Genomic_DNA"/>
</dbReference>
<dbReference type="AlphaFoldDB" id="A0AAW1SJE8"/>
<accession>A0AAW1SJE8</accession>
<dbReference type="NCBIfam" id="TIGR02097">
    <property type="entry name" value="yccV"/>
    <property type="match status" value="1"/>
</dbReference>
<evidence type="ECO:0000313" key="3">
    <source>
        <dbReference type="EMBL" id="KAK9846385.1"/>
    </source>
</evidence>
<proteinExistence type="predicted"/>
<dbReference type="Gene3D" id="2.30.30.390">
    <property type="entry name" value="Hemimethylated DNA-binding domain"/>
    <property type="match status" value="1"/>
</dbReference>
<dbReference type="SMART" id="SM00992">
    <property type="entry name" value="YccV-like"/>
    <property type="match status" value="1"/>
</dbReference>
<dbReference type="InterPro" id="IPR036623">
    <property type="entry name" value="Hemimethylated_DNA-bd_sf"/>
</dbReference>
<dbReference type="Proteomes" id="UP001445335">
    <property type="component" value="Unassembled WGS sequence"/>
</dbReference>
<feature type="coiled-coil region" evidence="1">
    <location>
        <begin position="85"/>
        <end position="112"/>
    </location>
</feature>
<keyword evidence="4" id="KW-1185">Reference proteome</keyword>
<dbReference type="GO" id="GO:0003677">
    <property type="term" value="F:DNA binding"/>
    <property type="evidence" value="ECO:0007669"/>
    <property type="project" value="InterPro"/>
</dbReference>
<evidence type="ECO:0000256" key="1">
    <source>
        <dbReference type="SAM" id="Coils"/>
    </source>
</evidence>
<feature type="domain" description="Hemimethylated DNA-binding" evidence="2">
    <location>
        <begin position="124"/>
        <end position="235"/>
    </location>
</feature>
<dbReference type="InterPro" id="IPR053189">
    <property type="entry name" value="Clp_protease_adapter_ClpF"/>
</dbReference>
<name>A0AAW1SJE8_9CHLO</name>
<reference evidence="3 4" key="1">
    <citation type="journal article" date="2024" name="Nat. Commun.">
        <title>Phylogenomics reveals the evolutionary origins of lichenization in chlorophyte algae.</title>
        <authorList>
            <person name="Puginier C."/>
            <person name="Libourel C."/>
            <person name="Otte J."/>
            <person name="Skaloud P."/>
            <person name="Haon M."/>
            <person name="Grisel S."/>
            <person name="Petersen M."/>
            <person name="Berrin J.G."/>
            <person name="Delaux P.M."/>
            <person name="Dal Grande F."/>
            <person name="Keller J."/>
        </authorList>
    </citation>
    <scope>NUCLEOTIDE SEQUENCE [LARGE SCALE GENOMIC DNA]</scope>
    <source>
        <strain evidence="3 4">SAG 245.80</strain>
    </source>
</reference>
<keyword evidence="1" id="KW-0175">Coiled coil</keyword>
<dbReference type="InterPro" id="IPR011722">
    <property type="entry name" value="Hemimethylated_DNA-bd_dom"/>
</dbReference>
<protein>
    <recommendedName>
        <fullName evidence="2">Hemimethylated DNA-binding domain-containing protein</fullName>
    </recommendedName>
</protein>
<dbReference type="PANTHER" id="PTHR48439">
    <property type="entry name" value="HEMIMETHYLATED DNA-BINDING DOMAIN-CONTAINING PROTEIN"/>
    <property type="match status" value="1"/>
</dbReference>
<dbReference type="Pfam" id="PF08755">
    <property type="entry name" value="YccV-like"/>
    <property type="match status" value="1"/>
</dbReference>
<comment type="caution">
    <text evidence="3">The sequence shown here is derived from an EMBL/GenBank/DDBJ whole genome shotgun (WGS) entry which is preliminary data.</text>
</comment>
<gene>
    <name evidence="3" type="ORF">WJX81_002720</name>
</gene>
<sequence length="264" mass="29728">MAFQELLLFIYQGDCDRELQRALNLERLEAVADIRTRRTSIDEALSQIVARKQELCSADVSASFDDVDAAAEGMRLRVEMQRAVDEERYAEAAELREKLREAKERTEEALGRRSMQAEAVMPRRLRLGQRITHAVHGYRGVICGWDEACCEGEDWRAAAGVVGAETQPFYHVLVDLADWDLADTLPPVTYVAQDRLVAPVPRTWLAEHGPAVLQNPMRDALFLGVDERGDLIPTRALRDKFRQERQDVFPPNEALGGDAPMGPD</sequence>
<organism evidence="3 4">
    <name type="scientific">Elliptochloris bilobata</name>
    <dbReference type="NCBI Taxonomy" id="381761"/>
    <lineage>
        <taxon>Eukaryota</taxon>
        <taxon>Viridiplantae</taxon>
        <taxon>Chlorophyta</taxon>
        <taxon>core chlorophytes</taxon>
        <taxon>Trebouxiophyceae</taxon>
        <taxon>Trebouxiophyceae incertae sedis</taxon>
        <taxon>Elliptochloris clade</taxon>
        <taxon>Elliptochloris</taxon>
    </lineage>
</organism>
<dbReference type="PANTHER" id="PTHR48439:SF1">
    <property type="entry name" value="HEMIMETHYLATED DNA-BINDING DOMAIN-CONTAINING PROTEIN"/>
    <property type="match status" value="1"/>
</dbReference>
<evidence type="ECO:0000259" key="2">
    <source>
        <dbReference type="SMART" id="SM00992"/>
    </source>
</evidence>
<evidence type="ECO:0000313" key="4">
    <source>
        <dbReference type="Proteomes" id="UP001445335"/>
    </source>
</evidence>